<dbReference type="RefSeq" id="WP_145372204.1">
    <property type="nucleotide sequence ID" value="NZ_CP036275.1"/>
</dbReference>
<keyword evidence="2" id="KW-1185">Reference proteome</keyword>
<reference evidence="1 2" key="1">
    <citation type="submission" date="2019-02" db="EMBL/GenBank/DDBJ databases">
        <title>Deep-cultivation of Planctomycetes and their phenomic and genomic characterization uncovers novel biology.</title>
        <authorList>
            <person name="Wiegand S."/>
            <person name="Jogler M."/>
            <person name="Boedeker C."/>
            <person name="Pinto D."/>
            <person name="Vollmers J."/>
            <person name="Rivas-Marin E."/>
            <person name="Kohn T."/>
            <person name="Peeters S.H."/>
            <person name="Heuer A."/>
            <person name="Rast P."/>
            <person name="Oberbeckmann S."/>
            <person name="Bunk B."/>
            <person name="Jeske O."/>
            <person name="Meyerdierks A."/>
            <person name="Storesund J.E."/>
            <person name="Kallscheuer N."/>
            <person name="Luecker S."/>
            <person name="Lage O.M."/>
            <person name="Pohl T."/>
            <person name="Merkel B.J."/>
            <person name="Hornburger P."/>
            <person name="Mueller R.-W."/>
            <person name="Bruemmer F."/>
            <person name="Labrenz M."/>
            <person name="Spormann A.M."/>
            <person name="Op den Camp H."/>
            <person name="Overmann J."/>
            <person name="Amann R."/>
            <person name="Jetten M.S.M."/>
            <person name="Mascher T."/>
            <person name="Medema M.H."/>
            <person name="Devos D.P."/>
            <person name="Kaster A.-K."/>
            <person name="Ovreas L."/>
            <person name="Rohde M."/>
            <person name="Galperin M.Y."/>
            <person name="Jogler C."/>
        </authorList>
    </citation>
    <scope>NUCLEOTIDE SEQUENCE [LARGE SCALE GENOMIC DNA]</scope>
    <source>
        <strain evidence="1 2">Mal4</strain>
    </source>
</reference>
<gene>
    <name evidence="1" type="ORF">Mal4_53330</name>
</gene>
<dbReference type="EMBL" id="CP036275">
    <property type="protein sequence ID" value="QDU40970.1"/>
    <property type="molecule type" value="Genomic_DNA"/>
</dbReference>
<protein>
    <recommendedName>
        <fullName evidence="3">Carboxypeptidase regulatory-like domain-containing protein</fullName>
    </recommendedName>
</protein>
<organism evidence="1 2">
    <name type="scientific">Maioricimonas rarisocia</name>
    <dbReference type="NCBI Taxonomy" id="2528026"/>
    <lineage>
        <taxon>Bacteria</taxon>
        <taxon>Pseudomonadati</taxon>
        <taxon>Planctomycetota</taxon>
        <taxon>Planctomycetia</taxon>
        <taxon>Planctomycetales</taxon>
        <taxon>Planctomycetaceae</taxon>
        <taxon>Maioricimonas</taxon>
    </lineage>
</organism>
<proteinExistence type="predicted"/>
<sequence>MMSQNDCAPRSSSSAFSSGSICSLTGTLLLLVWAAGCNGSPPSTAPAGGRVTYNGEPVANAVVVFHPEEGRPATGRTDDQGAFSLSTFKEDDGALVSNHTVTVVVDSPAIDSSEISAQAQTGTTQSPIPTTYANRETSQLTAIVKEGETNDFELELTD</sequence>
<name>A0A517ZER4_9PLAN</name>
<evidence type="ECO:0000313" key="1">
    <source>
        <dbReference type="EMBL" id="QDU40970.1"/>
    </source>
</evidence>
<dbReference type="AlphaFoldDB" id="A0A517ZER4"/>
<dbReference type="Proteomes" id="UP000320496">
    <property type="component" value="Chromosome"/>
</dbReference>
<dbReference type="OrthoDB" id="285633at2"/>
<evidence type="ECO:0008006" key="3">
    <source>
        <dbReference type="Google" id="ProtNLM"/>
    </source>
</evidence>
<dbReference type="KEGG" id="mri:Mal4_53330"/>
<evidence type="ECO:0000313" key="2">
    <source>
        <dbReference type="Proteomes" id="UP000320496"/>
    </source>
</evidence>
<accession>A0A517ZER4</accession>